<protein>
    <submittedName>
        <fullName evidence="1">Uncharacterized protein</fullName>
    </submittedName>
</protein>
<evidence type="ECO:0000313" key="1">
    <source>
        <dbReference type="EMBL" id="CAB4191609.1"/>
    </source>
</evidence>
<sequence>MSQTRTLNASEQRAILQQHAEWSVVKGEIEAILNSLVAANSPYAATAGEVQINCMLMSTYIKFSAGWGTDATVTVHYNKTPATAGRKKYSLITLSAEVCWSSTNRTVANATAALAVYRRAVEFAATMESIFSHEYWMAELTGEGAK</sequence>
<organism evidence="1">
    <name type="scientific">uncultured Caudovirales phage</name>
    <dbReference type="NCBI Taxonomy" id="2100421"/>
    <lineage>
        <taxon>Viruses</taxon>
        <taxon>Duplodnaviria</taxon>
        <taxon>Heunggongvirae</taxon>
        <taxon>Uroviricota</taxon>
        <taxon>Caudoviricetes</taxon>
        <taxon>Peduoviridae</taxon>
        <taxon>Maltschvirus</taxon>
        <taxon>Maltschvirus maltsch</taxon>
    </lineage>
</organism>
<gene>
    <name evidence="1" type="ORF">UFOVP1229_57</name>
</gene>
<dbReference type="EMBL" id="LR797178">
    <property type="protein sequence ID" value="CAB4191609.1"/>
    <property type="molecule type" value="Genomic_DNA"/>
</dbReference>
<proteinExistence type="predicted"/>
<accession>A0A6J5R3W3</accession>
<name>A0A6J5R3W3_9CAUD</name>
<reference evidence="1" key="1">
    <citation type="submission" date="2020-05" db="EMBL/GenBank/DDBJ databases">
        <authorList>
            <person name="Chiriac C."/>
            <person name="Salcher M."/>
            <person name="Ghai R."/>
            <person name="Kavagutti S V."/>
        </authorList>
    </citation>
    <scope>NUCLEOTIDE SEQUENCE</scope>
</reference>